<dbReference type="Gene3D" id="3.20.20.80">
    <property type="entry name" value="Glycosidases"/>
    <property type="match status" value="1"/>
</dbReference>
<dbReference type="Proteomes" id="UP000677305">
    <property type="component" value="Chromosome"/>
</dbReference>
<dbReference type="SUPFAM" id="SSF51445">
    <property type="entry name" value="(Trans)glycosidases"/>
    <property type="match status" value="1"/>
</dbReference>
<accession>A0A8J8M9F2</accession>
<proteinExistence type="predicted"/>
<evidence type="ECO:0000259" key="2">
    <source>
        <dbReference type="Pfam" id="PF13200"/>
    </source>
</evidence>
<dbReference type="InterPro" id="IPR025275">
    <property type="entry name" value="DUF4015"/>
</dbReference>
<keyword evidence="1" id="KW-1133">Transmembrane helix</keyword>
<gene>
    <name evidence="3" type="ORF">HYG85_07850</name>
</gene>
<dbReference type="Pfam" id="PF13200">
    <property type="entry name" value="DUF4015"/>
    <property type="match status" value="1"/>
</dbReference>
<keyword evidence="1" id="KW-0472">Membrane</keyword>
<feature type="domain" description="DUF4015" evidence="2">
    <location>
        <begin position="84"/>
        <end position="405"/>
    </location>
</feature>
<dbReference type="AlphaFoldDB" id="A0A8J8M9F2"/>
<reference evidence="3 4" key="1">
    <citation type="submission" date="2020-07" db="EMBL/GenBank/DDBJ databases">
        <title>Vallitalea guaymasensis genome.</title>
        <authorList>
            <person name="Postec A."/>
        </authorList>
    </citation>
    <scope>NUCLEOTIDE SEQUENCE [LARGE SCALE GENOMIC DNA]</scope>
    <source>
        <strain evidence="3 4">Ra1766G1</strain>
    </source>
</reference>
<evidence type="ECO:0000256" key="1">
    <source>
        <dbReference type="SAM" id="Phobius"/>
    </source>
</evidence>
<name>A0A8J8M9F2_9FIRM</name>
<dbReference type="RefSeq" id="WP_212693037.1">
    <property type="nucleotide sequence ID" value="NZ_CP058561.1"/>
</dbReference>
<protein>
    <submittedName>
        <fullName evidence="3">Putative glycoside hydrolase</fullName>
    </submittedName>
</protein>
<keyword evidence="4" id="KW-1185">Reference proteome</keyword>
<dbReference type="EMBL" id="CP058561">
    <property type="protein sequence ID" value="QUH28832.1"/>
    <property type="molecule type" value="Genomic_DNA"/>
</dbReference>
<evidence type="ECO:0000313" key="3">
    <source>
        <dbReference type="EMBL" id="QUH28832.1"/>
    </source>
</evidence>
<dbReference type="KEGG" id="vgu:HYG85_07850"/>
<evidence type="ECO:0000313" key="4">
    <source>
        <dbReference type="Proteomes" id="UP000677305"/>
    </source>
</evidence>
<keyword evidence="1" id="KW-0812">Transmembrane</keyword>
<dbReference type="GO" id="GO:0016787">
    <property type="term" value="F:hydrolase activity"/>
    <property type="evidence" value="ECO:0007669"/>
    <property type="project" value="UniProtKB-KW"/>
</dbReference>
<dbReference type="InterPro" id="IPR017853">
    <property type="entry name" value="GH"/>
</dbReference>
<keyword evidence="3" id="KW-0378">Hydrolase</keyword>
<organism evidence="3 4">
    <name type="scientific">Vallitalea guaymasensis</name>
    <dbReference type="NCBI Taxonomy" id="1185412"/>
    <lineage>
        <taxon>Bacteria</taxon>
        <taxon>Bacillati</taxon>
        <taxon>Bacillota</taxon>
        <taxon>Clostridia</taxon>
        <taxon>Lachnospirales</taxon>
        <taxon>Vallitaleaceae</taxon>
        <taxon>Vallitalea</taxon>
    </lineage>
</organism>
<feature type="transmembrane region" description="Helical" evidence="1">
    <location>
        <begin position="12"/>
        <end position="33"/>
    </location>
</feature>
<sequence>MAYRKRQRNTRKYWFLILLIVLIICAPFVYKYLTNKDGDGNNFISSIIKPDEPTVETLEVGFNDYLESPGVSYNLYSEAPKVKGLYVNASAVSSKERFNTLIDIANTTEVNAFVIDVKNDSGRITFDMDNPQSDEINAEVKYMRDINVVMDRLYENDIYPIARIVAFKDPWSSKKITDLAIKNKDGSLWMYDKVSWLNPYNKDTWDYVLNVAKKAAEVGFKEIQFDYIRFEATRSLNNADFGEDAENKTRMEVISEFVEYAMKELEPYNVKVSADVFGTIITSKVDAKAIGQDYLAMAEKLDVICPMVYPSHYGKGFFGIPRDKHSDLYPYETILGSMTASNEKYKELNGKKAAIVRPWLQAFTASYLRKPNYKSYGPEEIRAQIQGTYDAGLEEWILWHAGSKYNKDALLKAQ</sequence>